<keyword evidence="1" id="KW-0732">Signal</keyword>
<proteinExistence type="predicted"/>
<dbReference type="OrthoDB" id="2594567at2759"/>
<sequence>MPYAVLGLGLLALLPHVASHTTILDDFTSTTDFNLNSNWAFFQAGDLIGNDGIVSLGKDGLSVISPGTVDGHPAFTLEADSDLDHVKWLVTANHTASSGYPGFDTGVRTSCSARLRGEVYGVEDNDPRPAFVASVNGDFERSFMFDFAVTNDAVYALYERLPFARTPDNHYASFTYLVRAADRSPKDWHDMRVTYDRPARAVTWYLEGEEVLKVDKIGHYLGPEHEGNLYIDRGGLEEEVPELRQLTCGFGSFSLMDSTIDDKPGLVRLVETEGYYVRPAEFLVGDRLIGQGTKLEVASVSVSIEEKNEEVKHEHDEL</sequence>
<comment type="caution">
    <text evidence="2">The sequence shown here is derived from an EMBL/GenBank/DDBJ whole genome shotgun (WGS) entry which is preliminary data.</text>
</comment>
<reference evidence="2 3" key="1">
    <citation type="journal article" date="2012" name="Eukaryot. Cell">
        <title>Draft genome sequence of CBS 2479, the standard type strain of Trichosporon asahii.</title>
        <authorList>
            <person name="Yang R.Y."/>
            <person name="Li H.T."/>
            <person name="Zhu H."/>
            <person name="Zhou G.P."/>
            <person name="Wang M."/>
            <person name="Wang L."/>
        </authorList>
    </citation>
    <scope>NUCLEOTIDE SEQUENCE [LARGE SCALE GENOMIC DNA]</scope>
    <source>
        <strain evidence="3">ATCC 90039 / CBS 2479 / JCM 2466 / KCTC 7840 / NCYC 2677 / UAMH 7654</strain>
    </source>
</reference>
<dbReference type="Pfam" id="PF19559">
    <property type="entry name" value="DUF6081"/>
    <property type="match status" value="1"/>
</dbReference>
<organism evidence="2 3">
    <name type="scientific">Trichosporon asahii var. asahii (strain ATCC 90039 / CBS 2479 / JCM 2466 / KCTC 7840 / NBRC 103889/ NCYC 2677 / UAMH 7654)</name>
    <name type="common">Yeast</name>
    <dbReference type="NCBI Taxonomy" id="1186058"/>
    <lineage>
        <taxon>Eukaryota</taxon>
        <taxon>Fungi</taxon>
        <taxon>Dikarya</taxon>
        <taxon>Basidiomycota</taxon>
        <taxon>Agaricomycotina</taxon>
        <taxon>Tremellomycetes</taxon>
        <taxon>Trichosporonales</taxon>
        <taxon>Trichosporonaceae</taxon>
        <taxon>Trichosporon</taxon>
    </lineage>
</organism>
<evidence type="ECO:0000313" key="3">
    <source>
        <dbReference type="Proteomes" id="UP000002748"/>
    </source>
</evidence>
<dbReference type="GeneID" id="25989003"/>
<protein>
    <recommendedName>
        <fullName evidence="4">Glycoside hydrolase 131 catalytic N-terminal domain-containing protein</fullName>
    </recommendedName>
</protein>
<dbReference type="AlphaFoldDB" id="J5TR28"/>
<dbReference type="Proteomes" id="UP000002748">
    <property type="component" value="Unassembled WGS sequence"/>
</dbReference>
<dbReference type="InterPro" id="IPR045727">
    <property type="entry name" value="DUF6081"/>
</dbReference>
<dbReference type="VEuPathDB" id="FungiDB:A1Q1_05491"/>
<evidence type="ECO:0008006" key="4">
    <source>
        <dbReference type="Google" id="ProtNLM"/>
    </source>
</evidence>
<evidence type="ECO:0000256" key="1">
    <source>
        <dbReference type="SAM" id="SignalP"/>
    </source>
</evidence>
<dbReference type="RefSeq" id="XP_014183604.1">
    <property type="nucleotide sequence ID" value="XM_014328129.1"/>
</dbReference>
<gene>
    <name evidence="2" type="ORF">A1Q1_05491</name>
</gene>
<dbReference type="EMBL" id="ALBS01000030">
    <property type="protein sequence ID" value="EJT52281.1"/>
    <property type="molecule type" value="Genomic_DNA"/>
</dbReference>
<dbReference type="HOGENOM" id="CLU_073065_0_0_1"/>
<feature type="signal peptide" evidence="1">
    <location>
        <begin position="1"/>
        <end position="19"/>
    </location>
</feature>
<feature type="chain" id="PRO_5003784982" description="Glycoside hydrolase 131 catalytic N-terminal domain-containing protein" evidence="1">
    <location>
        <begin position="20"/>
        <end position="318"/>
    </location>
</feature>
<accession>J5TR28</accession>
<dbReference type="KEGG" id="tasa:A1Q1_05491"/>
<name>J5TR28_TRIAS</name>
<evidence type="ECO:0000313" key="2">
    <source>
        <dbReference type="EMBL" id="EJT52281.1"/>
    </source>
</evidence>